<reference evidence="3 4" key="1">
    <citation type="journal article" date="2016" name="Int. J. Syst. Evol. Microbiol.">
        <title>Lysobacter erysipheiresistens sp. nov., an antagonist of powdery mildew, isolated from tobacco-cultivated soil.</title>
        <authorList>
            <person name="Xie B."/>
            <person name="Li T."/>
            <person name="Lin X."/>
            <person name="Wang C.J."/>
            <person name="Chen Y.J."/>
            <person name="Liu W.J."/>
            <person name="Zhao Z.W."/>
        </authorList>
    </citation>
    <scope>NUCLEOTIDE SEQUENCE [LARGE SCALE GENOMIC DNA]</scope>
    <source>
        <strain evidence="3 4">RS-LYSO-3</strain>
    </source>
</reference>
<dbReference type="Proteomes" id="UP001355056">
    <property type="component" value="Unassembled WGS sequence"/>
</dbReference>
<dbReference type="Pfam" id="PF14559">
    <property type="entry name" value="TPR_19"/>
    <property type="match status" value="1"/>
</dbReference>
<sequence length="176" mass="18341">MKRLLPTMALLAMLAACAGIEPAPPQPRFDAVAAVAAIRAAGTAGSAELVVKPLGNPQVGDLREQASALQAQGRHADAAAALDQALAISPDDPALLQERAEAALLLHDLDDAERLARRAIAIGTEVGPQCRRHWETIVQVLTVRPVAADDTASPAPSAADARRQRDACTVAAPPRY</sequence>
<name>A0ABU7Z1X7_9GAMM</name>
<feature type="compositionally biased region" description="Low complexity" evidence="1">
    <location>
        <begin position="148"/>
        <end position="159"/>
    </location>
</feature>
<feature type="region of interest" description="Disordered" evidence="1">
    <location>
        <begin position="148"/>
        <end position="176"/>
    </location>
</feature>
<gene>
    <name evidence="3" type="ORF">SNE34_14345</name>
</gene>
<evidence type="ECO:0000256" key="1">
    <source>
        <dbReference type="SAM" id="MobiDB-lite"/>
    </source>
</evidence>
<evidence type="ECO:0000313" key="3">
    <source>
        <dbReference type="EMBL" id="MEG3185182.1"/>
    </source>
</evidence>
<dbReference type="SMART" id="SM00028">
    <property type="entry name" value="TPR"/>
    <property type="match status" value="2"/>
</dbReference>
<feature type="chain" id="PRO_5047142056" evidence="2">
    <location>
        <begin position="19"/>
        <end position="176"/>
    </location>
</feature>
<feature type="signal peptide" evidence="2">
    <location>
        <begin position="1"/>
        <end position="18"/>
    </location>
</feature>
<evidence type="ECO:0000313" key="4">
    <source>
        <dbReference type="Proteomes" id="UP001355056"/>
    </source>
</evidence>
<dbReference type="EMBL" id="JAXGFP010000008">
    <property type="protein sequence ID" value="MEG3185182.1"/>
    <property type="molecule type" value="Genomic_DNA"/>
</dbReference>
<protein>
    <submittedName>
        <fullName evidence="3">Tetratricopeptide repeat protein</fullName>
    </submittedName>
</protein>
<evidence type="ECO:0000256" key="2">
    <source>
        <dbReference type="SAM" id="SignalP"/>
    </source>
</evidence>
<dbReference type="Gene3D" id="1.25.40.10">
    <property type="entry name" value="Tetratricopeptide repeat domain"/>
    <property type="match status" value="1"/>
</dbReference>
<keyword evidence="4" id="KW-1185">Reference proteome</keyword>
<dbReference type="PROSITE" id="PS51257">
    <property type="entry name" value="PROKAR_LIPOPROTEIN"/>
    <property type="match status" value="1"/>
</dbReference>
<keyword evidence="2" id="KW-0732">Signal</keyword>
<accession>A0ABU7Z1X7</accession>
<dbReference type="InterPro" id="IPR019734">
    <property type="entry name" value="TPR_rpt"/>
</dbReference>
<organism evidence="3 4">
    <name type="scientific">Novilysobacter erysipheiresistens</name>
    <dbReference type="NCBI Taxonomy" id="1749332"/>
    <lineage>
        <taxon>Bacteria</taxon>
        <taxon>Pseudomonadati</taxon>
        <taxon>Pseudomonadota</taxon>
        <taxon>Gammaproteobacteria</taxon>
        <taxon>Lysobacterales</taxon>
        <taxon>Lysobacteraceae</taxon>
        <taxon>Novilysobacter</taxon>
    </lineage>
</organism>
<dbReference type="SUPFAM" id="SSF48452">
    <property type="entry name" value="TPR-like"/>
    <property type="match status" value="1"/>
</dbReference>
<dbReference type="InterPro" id="IPR011990">
    <property type="entry name" value="TPR-like_helical_dom_sf"/>
</dbReference>
<comment type="caution">
    <text evidence="3">The sequence shown here is derived from an EMBL/GenBank/DDBJ whole genome shotgun (WGS) entry which is preliminary data.</text>
</comment>
<dbReference type="RefSeq" id="WP_332618297.1">
    <property type="nucleotide sequence ID" value="NZ_JAXGFP010000008.1"/>
</dbReference>
<proteinExistence type="predicted"/>